<dbReference type="GO" id="GO:0080146">
    <property type="term" value="F:L-cysteine desulfhydrase activity"/>
    <property type="evidence" value="ECO:0007669"/>
    <property type="project" value="TreeGrafter"/>
</dbReference>
<dbReference type="OrthoDB" id="41906at2"/>
<evidence type="ECO:0000259" key="2">
    <source>
        <dbReference type="Pfam" id="PF03313"/>
    </source>
</evidence>
<evidence type="ECO:0000256" key="1">
    <source>
        <dbReference type="HAMAP-Rule" id="MF_01845"/>
    </source>
</evidence>
<dbReference type="PANTHER" id="PTHR30501">
    <property type="entry name" value="UPF0597 PROTEIN YHAM"/>
    <property type="match status" value="1"/>
</dbReference>
<dbReference type="InterPro" id="IPR005130">
    <property type="entry name" value="Ser_deHydtase-like_asu"/>
</dbReference>
<accession>A0A1I2QG11</accession>
<reference evidence="4" key="1">
    <citation type="submission" date="2016-10" db="EMBL/GenBank/DDBJ databases">
        <authorList>
            <person name="Varghese N."/>
            <person name="Submissions S."/>
        </authorList>
    </citation>
    <scope>NUCLEOTIDE SEQUENCE [LARGE SCALE GENOMIC DNA]</scope>
    <source>
        <strain evidence="4">ATCC 700379</strain>
    </source>
</reference>
<name>A0A1I2QG11_9BACL</name>
<proteinExistence type="inferred from homology"/>
<dbReference type="PANTHER" id="PTHR30501:SF2">
    <property type="entry name" value="UPF0597 PROTEIN YHAM"/>
    <property type="match status" value="1"/>
</dbReference>
<dbReference type="AlphaFoldDB" id="A0A1I2QG11"/>
<dbReference type="Proteomes" id="UP000198752">
    <property type="component" value="Unassembled WGS sequence"/>
</dbReference>
<feature type="domain" description="Serine dehydratase-like alpha subunit" evidence="2">
    <location>
        <begin position="90"/>
        <end position="419"/>
    </location>
</feature>
<organism evidence="3 4">
    <name type="scientific">Sporolactobacillus nakayamae</name>
    <dbReference type="NCBI Taxonomy" id="269670"/>
    <lineage>
        <taxon>Bacteria</taxon>
        <taxon>Bacillati</taxon>
        <taxon>Bacillota</taxon>
        <taxon>Bacilli</taxon>
        <taxon>Bacillales</taxon>
        <taxon>Sporolactobacillaceae</taxon>
        <taxon>Sporolactobacillus</taxon>
    </lineage>
</organism>
<comment type="similarity">
    <text evidence="1">Belongs to the UPF0597 family.</text>
</comment>
<protein>
    <recommendedName>
        <fullName evidence="1">UPF0597 protein SAMN02982927_01198</fullName>
    </recommendedName>
</protein>
<dbReference type="InterPro" id="IPR021144">
    <property type="entry name" value="UPF0597"/>
</dbReference>
<dbReference type="GO" id="GO:0019450">
    <property type="term" value="P:L-cysteine catabolic process to pyruvate"/>
    <property type="evidence" value="ECO:0007669"/>
    <property type="project" value="TreeGrafter"/>
</dbReference>
<evidence type="ECO:0000313" key="4">
    <source>
        <dbReference type="Proteomes" id="UP000198752"/>
    </source>
</evidence>
<dbReference type="PIRSF" id="PIRSF006054">
    <property type="entry name" value="UCP006054"/>
    <property type="match status" value="1"/>
</dbReference>
<gene>
    <name evidence="3" type="ORF">SAMN02982927_01198</name>
</gene>
<dbReference type="RefSeq" id="WP_093671065.1">
    <property type="nucleotide sequence ID" value="NZ_FOOY01000007.1"/>
</dbReference>
<evidence type="ECO:0000313" key="3">
    <source>
        <dbReference type="EMBL" id="SFG27228.1"/>
    </source>
</evidence>
<dbReference type="Pfam" id="PF03313">
    <property type="entry name" value="SDH_alpha"/>
    <property type="match status" value="1"/>
</dbReference>
<sequence length="438" mass="46204">MNPGEQIYQNYMNILKEELVPATGCTEPIAVAYAAAKAREVLNAVPESCIIAASGNIIKNVKSVVVPNTNGLKGIKAAAAAGIVAGDASKKLEVLADIEEKAKASIQGYIDAHPITVAPADNDIVFYIAATVKKGNNEATVVIEQYHTNIVRITRNEKVLYESGSGSDEGGGLTDRSRLTVRDILDFATSVRLEDISEVIGRQVTFNSAVSEEGLTHEWGANIGKVLLRAYGNDIKTRARAAAAAGSDARMGGCEKPVVIVSGSGNQGMTASLPVIEYARELRVSRDKLYRALVLSNLVTIYQKTGIGRLSAYCGAVSAGCGAGAGIAYLQGGDYEDIAHTIVNALAITSGIICDGAKPSCAAKISSAVDAGILGYHMYKNNQQFFGGDGIVTKGVDNTIHNVGILAKKGMRQTDREIINIMLEHTSKDAVADEQNET</sequence>
<dbReference type="EMBL" id="FOOY01000007">
    <property type="protein sequence ID" value="SFG27228.1"/>
    <property type="molecule type" value="Genomic_DNA"/>
</dbReference>
<keyword evidence="4" id="KW-1185">Reference proteome</keyword>
<dbReference type="HAMAP" id="MF_01845">
    <property type="entry name" value="UPF0597"/>
    <property type="match status" value="1"/>
</dbReference>
<dbReference type="STRING" id="269670.SAMN02982927_01198"/>